<accession>A0A1I1I8L2</accession>
<protein>
    <submittedName>
        <fullName evidence="1">Superfamily II DNA/RNA helicase required for DNA uptake (Late competence protein)</fullName>
    </submittedName>
</protein>
<keyword evidence="2" id="KW-1185">Reference proteome</keyword>
<dbReference type="Proteomes" id="UP000199263">
    <property type="component" value="Unassembled WGS sequence"/>
</dbReference>
<gene>
    <name evidence="1" type="ORF">SAMN05421842_102176</name>
</gene>
<dbReference type="AlphaFoldDB" id="A0A1I1I8L2"/>
<keyword evidence="1" id="KW-0347">Helicase</keyword>
<dbReference type="RefSeq" id="WP_090088462.1">
    <property type="nucleotide sequence ID" value="NZ_FOMG01000002.1"/>
</dbReference>
<organism evidence="1 2">
    <name type="scientific">Clostridium uliginosum</name>
    <dbReference type="NCBI Taxonomy" id="119641"/>
    <lineage>
        <taxon>Bacteria</taxon>
        <taxon>Bacillati</taxon>
        <taxon>Bacillota</taxon>
        <taxon>Clostridia</taxon>
        <taxon>Eubacteriales</taxon>
        <taxon>Clostridiaceae</taxon>
        <taxon>Clostridium</taxon>
    </lineage>
</organism>
<dbReference type="EMBL" id="FOMG01000002">
    <property type="protein sequence ID" value="SFC32526.1"/>
    <property type="molecule type" value="Genomic_DNA"/>
</dbReference>
<dbReference type="STRING" id="119641.SAMN05421842_102176"/>
<dbReference type="GO" id="GO:0004386">
    <property type="term" value="F:helicase activity"/>
    <property type="evidence" value="ECO:0007669"/>
    <property type="project" value="UniProtKB-KW"/>
</dbReference>
<keyword evidence="1" id="KW-0067">ATP-binding</keyword>
<reference evidence="1 2" key="1">
    <citation type="submission" date="2016-10" db="EMBL/GenBank/DDBJ databases">
        <authorList>
            <person name="de Groot N.N."/>
        </authorList>
    </citation>
    <scope>NUCLEOTIDE SEQUENCE [LARGE SCALE GENOMIC DNA]</scope>
    <source>
        <strain evidence="1 2">DSM 12992</strain>
    </source>
</reference>
<proteinExistence type="predicted"/>
<keyword evidence="1" id="KW-0378">Hydrolase</keyword>
<dbReference type="OrthoDB" id="1933944at2"/>
<evidence type="ECO:0000313" key="1">
    <source>
        <dbReference type="EMBL" id="SFC32526.1"/>
    </source>
</evidence>
<keyword evidence="1" id="KW-0547">Nucleotide-binding</keyword>
<evidence type="ECO:0000313" key="2">
    <source>
        <dbReference type="Proteomes" id="UP000199263"/>
    </source>
</evidence>
<sequence length="338" mass="39647">MSKDIQLNYEELSYAIGKIANWYKKSIKLLTILTVPFNTSYIFSDIINEISNQGEKILYVWSNNRENRELLTLLREVNLNITYSYIECGAGITDLTFVNQKNIALIKGTYDLVIFDDIGCFSNLDNRSLRQKIERCTDLGKKVLFYGIEKIGLLGEVIEISSYNYRKPFVEPRILTTRINLNIDIPYNLYEYLKWFEINKNNIAIYTPNEEKLDLVYDYFETQLVMKDVKIIKVSKQEEIKKCERVLKYKDKAIFIITNKLEELSEYCLIDNAVVLFSDNGRYTYKKLIYLCGKIGKINSELPEILLVSNSVSSDMDKAKYLAREFNKKIWEKKLVRL</sequence>
<name>A0A1I1I8L2_9CLOT</name>